<keyword evidence="4" id="KW-1185">Reference proteome</keyword>
<evidence type="ECO:0008006" key="5">
    <source>
        <dbReference type="Google" id="ProtNLM"/>
    </source>
</evidence>
<evidence type="ECO:0000313" key="3">
    <source>
        <dbReference type="EMBL" id="QDT52563.1"/>
    </source>
</evidence>
<sequence>MIALTVEPEANSSQSETPEPPRRKGEADLSLLEDRAPAWARMSRSSAGLIAGLGLLFACASFLPLWHTDVWGHLSYGRWIVQNKALPPTEPMLPLCEGVRFIDTAWLSQVAAYLAEKQLGVTALQFLFAACVTFCAAALAYLASKRSGSNLAGALAAGTFLFVDYQQLIIARPQLAGMVCFMVVFGILTAQRWRPSFWIAMPVTFAFWANLHGSFLMGLLLIACFVAGRAVDLVRRTGTTQALWRDAMLRRHFLLFQLSAAAVLLNPYGLELYFETFRIAANRNLQDLVDWDPLTFRMSQGKAAAIALVALIAALRCSPRRVSAAEALSLTIFGLGACYSSRIIVWWAPLCAWSLAIHAEAALRKWRQLDSRPAPPRSGLSTVAAIGIMWIAFAYSPFGMRVIHGAPKTPEDAARRLKSSVSIQTAVAAAAYLNEHPPVGQCFNTYEWGDYLLWAGPANARWFVASHAHLVPREVWEDYLRIVSLSRDWEGRLDRYGINTVVLERNMSADLVRALKEKSHDWSLEYEDHVTAIFARKRPI</sequence>
<proteinExistence type="predicted"/>
<dbReference type="EMBL" id="CP036271">
    <property type="protein sequence ID" value="QDT52563.1"/>
    <property type="molecule type" value="Genomic_DNA"/>
</dbReference>
<protein>
    <recommendedName>
        <fullName evidence="5">Glycosyltransferase RgtA/B/C/D-like domain-containing protein</fullName>
    </recommendedName>
</protein>
<keyword evidence="2" id="KW-0472">Membrane</keyword>
<evidence type="ECO:0000256" key="1">
    <source>
        <dbReference type="SAM" id="MobiDB-lite"/>
    </source>
</evidence>
<evidence type="ECO:0000256" key="2">
    <source>
        <dbReference type="SAM" id="Phobius"/>
    </source>
</evidence>
<dbReference type="RefSeq" id="WP_145027021.1">
    <property type="nucleotide sequence ID" value="NZ_CP036271.1"/>
</dbReference>
<evidence type="ECO:0000313" key="4">
    <source>
        <dbReference type="Proteomes" id="UP000315700"/>
    </source>
</evidence>
<accession>A0A517S8Y1</accession>
<feature type="transmembrane region" description="Helical" evidence="2">
    <location>
        <begin position="123"/>
        <end position="143"/>
    </location>
</feature>
<feature type="transmembrane region" description="Helical" evidence="2">
    <location>
        <begin position="205"/>
        <end position="231"/>
    </location>
</feature>
<dbReference type="InParanoid" id="A0A517S8Y1"/>
<feature type="transmembrane region" description="Helical" evidence="2">
    <location>
        <begin position="175"/>
        <end position="193"/>
    </location>
</feature>
<keyword evidence="2" id="KW-1133">Transmembrane helix</keyword>
<dbReference type="OrthoDB" id="9786218at2"/>
<feature type="transmembrane region" description="Helical" evidence="2">
    <location>
        <begin position="327"/>
        <end position="348"/>
    </location>
</feature>
<feature type="transmembrane region" description="Helical" evidence="2">
    <location>
        <begin position="252"/>
        <end position="274"/>
    </location>
</feature>
<dbReference type="Proteomes" id="UP000315700">
    <property type="component" value="Chromosome"/>
</dbReference>
<gene>
    <name evidence="3" type="ORF">Pan44_05750</name>
</gene>
<feature type="region of interest" description="Disordered" evidence="1">
    <location>
        <begin position="1"/>
        <end position="26"/>
    </location>
</feature>
<dbReference type="KEGG" id="ccos:Pan44_05750"/>
<name>A0A517S8Y1_9PLAN</name>
<organism evidence="3 4">
    <name type="scientific">Caulifigura coniformis</name>
    <dbReference type="NCBI Taxonomy" id="2527983"/>
    <lineage>
        <taxon>Bacteria</taxon>
        <taxon>Pseudomonadati</taxon>
        <taxon>Planctomycetota</taxon>
        <taxon>Planctomycetia</taxon>
        <taxon>Planctomycetales</taxon>
        <taxon>Planctomycetaceae</taxon>
        <taxon>Caulifigura</taxon>
    </lineage>
</organism>
<feature type="transmembrane region" description="Helical" evidence="2">
    <location>
        <begin position="379"/>
        <end position="398"/>
    </location>
</feature>
<feature type="transmembrane region" description="Helical" evidence="2">
    <location>
        <begin position="47"/>
        <end position="66"/>
    </location>
</feature>
<reference evidence="3 4" key="1">
    <citation type="submission" date="2019-02" db="EMBL/GenBank/DDBJ databases">
        <title>Deep-cultivation of Planctomycetes and their phenomic and genomic characterization uncovers novel biology.</title>
        <authorList>
            <person name="Wiegand S."/>
            <person name="Jogler M."/>
            <person name="Boedeker C."/>
            <person name="Pinto D."/>
            <person name="Vollmers J."/>
            <person name="Rivas-Marin E."/>
            <person name="Kohn T."/>
            <person name="Peeters S.H."/>
            <person name="Heuer A."/>
            <person name="Rast P."/>
            <person name="Oberbeckmann S."/>
            <person name="Bunk B."/>
            <person name="Jeske O."/>
            <person name="Meyerdierks A."/>
            <person name="Storesund J.E."/>
            <person name="Kallscheuer N."/>
            <person name="Luecker S."/>
            <person name="Lage O.M."/>
            <person name="Pohl T."/>
            <person name="Merkel B.J."/>
            <person name="Hornburger P."/>
            <person name="Mueller R.-W."/>
            <person name="Bruemmer F."/>
            <person name="Labrenz M."/>
            <person name="Spormann A.M."/>
            <person name="Op den Camp H."/>
            <person name="Overmann J."/>
            <person name="Amann R."/>
            <person name="Jetten M.S.M."/>
            <person name="Mascher T."/>
            <person name="Medema M.H."/>
            <person name="Devos D.P."/>
            <person name="Kaster A.-K."/>
            <person name="Ovreas L."/>
            <person name="Rohde M."/>
            <person name="Galperin M.Y."/>
            <person name="Jogler C."/>
        </authorList>
    </citation>
    <scope>NUCLEOTIDE SEQUENCE [LARGE SCALE GENOMIC DNA]</scope>
    <source>
        <strain evidence="3 4">Pan44</strain>
    </source>
</reference>
<dbReference type="AlphaFoldDB" id="A0A517S8Y1"/>
<feature type="transmembrane region" description="Helical" evidence="2">
    <location>
        <begin position="294"/>
        <end position="315"/>
    </location>
</feature>
<keyword evidence="2" id="KW-0812">Transmembrane</keyword>